<keyword evidence="3 7" id="KW-0808">Transferase</keyword>
<evidence type="ECO:0000259" key="6">
    <source>
        <dbReference type="Pfam" id="PF02911"/>
    </source>
</evidence>
<dbReference type="InterPro" id="IPR005793">
    <property type="entry name" value="Formyl_trans_C"/>
</dbReference>
<dbReference type="EC" id="2.1.2.9" evidence="2"/>
<evidence type="ECO:0000256" key="2">
    <source>
        <dbReference type="ARBA" id="ARBA00012261"/>
    </source>
</evidence>
<keyword evidence="4" id="KW-0648">Protein biosynthesis</keyword>
<dbReference type="Pfam" id="PF02911">
    <property type="entry name" value="Formyl_trans_C"/>
    <property type="match status" value="1"/>
</dbReference>
<accession>A0A1C7N1T6</accession>
<dbReference type="GO" id="GO:0005739">
    <property type="term" value="C:mitochondrion"/>
    <property type="evidence" value="ECO:0007669"/>
    <property type="project" value="TreeGrafter"/>
</dbReference>
<sequence>MNQLSVFHTPPQVKTLNDWQLPSETEYDLGVVVSFGYFIPPHIIDRFKYGAINVHPSLLPKYRGAAPIQHAILYGDKETGVTIQELDPHEFDAGRILAQVKTPLDTPPIYSTLKPKLAEVGSRLLVDTLNHLKERKEHAVTQDITQATRAPKVQKTWSEMDFVNTSAWQAEQLNRAIGEQYPLRTIYQTHSKKFKDIVVQLLKLDVAQNPDKDLTGSAPGSFRFHEPSQSLHIVCGDQSVLACSQLKVQNKGAVSAKDFCNGYQSEGQFGVSLGVDDLIVERNMKKRAKMKPFNQLEIDEEQFDEGVITVATSSAPLEEEELILLKSIQKFEPFIREQEKSRGVDQILGLKSKVKSTASSLYEEENGVDLNEPVLGIFFGLQKHIKEHMHHINLDQRSLLKRIAYVDELSGIAAQAMVSTLNQAKLKSAKLPELHTLKNQISQIQDDAAHIFKTLSALEEQLGPADRISSDIKATRWPELNQFRTDASKPSIERYISSSSDLAIVATTSAPFMLDQMLEENGNENVTDVHRTDEGKTSNAVEPNSASVSLALDRLRGLSSQSLATEEDNK</sequence>
<evidence type="ECO:0000256" key="3">
    <source>
        <dbReference type="ARBA" id="ARBA00022679"/>
    </source>
</evidence>
<dbReference type="CDD" id="cd08646">
    <property type="entry name" value="FMT_core_Met-tRNA-FMT_N"/>
    <property type="match status" value="1"/>
</dbReference>
<comment type="similarity">
    <text evidence="1">Belongs to the Fmt family.</text>
</comment>
<dbReference type="EMBL" id="LUGH01000738">
    <property type="protein sequence ID" value="OBZ83017.1"/>
    <property type="molecule type" value="Genomic_DNA"/>
</dbReference>
<organism evidence="7 8">
    <name type="scientific">Choanephora cucurbitarum</name>
    <dbReference type="NCBI Taxonomy" id="101091"/>
    <lineage>
        <taxon>Eukaryota</taxon>
        <taxon>Fungi</taxon>
        <taxon>Fungi incertae sedis</taxon>
        <taxon>Mucoromycota</taxon>
        <taxon>Mucoromycotina</taxon>
        <taxon>Mucoromycetes</taxon>
        <taxon>Mucorales</taxon>
        <taxon>Mucorineae</taxon>
        <taxon>Choanephoraceae</taxon>
        <taxon>Choanephoroideae</taxon>
        <taxon>Choanephora</taxon>
    </lineage>
</organism>
<dbReference type="InterPro" id="IPR041711">
    <property type="entry name" value="Met-tRNA-FMT_N"/>
</dbReference>
<reference evidence="7 8" key="1">
    <citation type="submission" date="2016-03" db="EMBL/GenBank/DDBJ databases">
        <title>Choanephora cucurbitarum.</title>
        <authorList>
            <person name="Min B."/>
            <person name="Park H."/>
            <person name="Park J.-H."/>
            <person name="Shin H.-D."/>
            <person name="Choi I.-G."/>
        </authorList>
    </citation>
    <scope>NUCLEOTIDE SEQUENCE [LARGE SCALE GENOMIC DNA]</scope>
    <source>
        <strain evidence="7 8">KUS-F28377</strain>
    </source>
</reference>
<proteinExistence type="inferred from homology"/>
<dbReference type="InterPro" id="IPR036477">
    <property type="entry name" value="Formyl_transf_N_sf"/>
</dbReference>
<feature type="domain" description="Formyl transferase C-terminal" evidence="6">
    <location>
        <begin position="153"/>
        <end position="263"/>
    </location>
</feature>
<dbReference type="PANTHER" id="PTHR11138:SF5">
    <property type="entry name" value="METHIONYL-TRNA FORMYLTRANSFERASE, MITOCHONDRIAL"/>
    <property type="match status" value="1"/>
</dbReference>
<evidence type="ECO:0000259" key="5">
    <source>
        <dbReference type="Pfam" id="PF00551"/>
    </source>
</evidence>
<keyword evidence="8" id="KW-1185">Reference proteome</keyword>
<evidence type="ECO:0000256" key="4">
    <source>
        <dbReference type="ARBA" id="ARBA00022917"/>
    </source>
</evidence>
<comment type="caution">
    <text evidence="7">The sequence shown here is derived from an EMBL/GenBank/DDBJ whole genome shotgun (WGS) entry which is preliminary data.</text>
</comment>
<evidence type="ECO:0000313" key="7">
    <source>
        <dbReference type="EMBL" id="OBZ83017.1"/>
    </source>
</evidence>
<dbReference type="Gene3D" id="3.40.50.12230">
    <property type="match status" value="1"/>
</dbReference>
<feature type="domain" description="Formyl transferase N-terminal" evidence="5">
    <location>
        <begin position="24"/>
        <end position="128"/>
    </location>
</feature>
<dbReference type="Pfam" id="PF00551">
    <property type="entry name" value="Formyl_trans_N"/>
    <property type="match status" value="1"/>
</dbReference>
<dbReference type="PANTHER" id="PTHR11138">
    <property type="entry name" value="METHIONYL-TRNA FORMYLTRANSFERASE"/>
    <property type="match status" value="1"/>
</dbReference>
<name>A0A1C7N1T6_9FUNG</name>
<evidence type="ECO:0000256" key="1">
    <source>
        <dbReference type="ARBA" id="ARBA00010699"/>
    </source>
</evidence>
<evidence type="ECO:0000313" key="8">
    <source>
        <dbReference type="Proteomes" id="UP000093000"/>
    </source>
</evidence>
<protein>
    <recommendedName>
        <fullName evidence="2">methionyl-tRNA formyltransferase</fullName>
        <ecNumber evidence="2">2.1.2.9</ecNumber>
    </recommendedName>
</protein>
<dbReference type="AlphaFoldDB" id="A0A1C7N1T6"/>
<dbReference type="SUPFAM" id="SSF53328">
    <property type="entry name" value="Formyltransferase"/>
    <property type="match status" value="1"/>
</dbReference>
<gene>
    <name evidence="7" type="primary">MTFMT</name>
    <name evidence="7" type="ORF">A0J61_08930</name>
</gene>
<dbReference type="GO" id="GO:0004479">
    <property type="term" value="F:methionyl-tRNA formyltransferase activity"/>
    <property type="evidence" value="ECO:0007669"/>
    <property type="project" value="UniProtKB-EC"/>
</dbReference>
<dbReference type="InterPro" id="IPR002376">
    <property type="entry name" value="Formyl_transf_N"/>
</dbReference>
<dbReference type="OrthoDB" id="10268103at2759"/>
<dbReference type="STRING" id="101091.A0A1C7N1T6"/>
<dbReference type="Proteomes" id="UP000093000">
    <property type="component" value="Unassembled WGS sequence"/>
</dbReference>
<dbReference type="InParanoid" id="A0A1C7N1T6"/>